<comment type="caution">
    <text evidence="1">The sequence shown here is derived from an EMBL/GenBank/DDBJ whole genome shotgun (WGS) entry which is preliminary data.</text>
</comment>
<sequence length="319" mass="35836">MLPSKMADERIRPFGATATGLGATVESRAPSPTTAQVLFLTMLAGGSAATDDLSGDPAIEQHRQSRGSSSVNATWSDGETKLLLDYYAKYALSVGPMKKFKCKRKMFEQIGRDMFALLNVVRTGIQCETRFKTIAKPKRNEDRNNHTSGHSRCNVVFEEEFAAIRAIDDSLEPEVLRGVKKVTYKGVSSAAHATAEDPNLVSSVSSNLDDNSKGFINTALPEQVENGRLHCDGTTPKGRAARRRNQRRSTDRMKHMKMFFDEMHKINEQREAPKEEIQRKREEARAQRHQEILQAHADYVDALRKIDKERRMSTQRGTP</sequence>
<gene>
    <name evidence="1" type="ORF">HPB49_019940</name>
</gene>
<keyword evidence="2" id="KW-1185">Reference proteome</keyword>
<accession>A0ACB8CM68</accession>
<name>A0ACB8CM68_DERSI</name>
<dbReference type="Proteomes" id="UP000821865">
    <property type="component" value="Chromosome 6"/>
</dbReference>
<evidence type="ECO:0000313" key="2">
    <source>
        <dbReference type="Proteomes" id="UP000821865"/>
    </source>
</evidence>
<organism evidence="1 2">
    <name type="scientific">Dermacentor silvarum</name>
    <name type="common">Tick</name>
    <dbReference type="NCBI Taxonomy" id="543639"/>
    <lineage>
        <taxon>Eukaryota</taxon>
        <taxon>Metazoa</taxon>
        <taxon>Ecdysozoa</taxon>
        <taxon>Arthropoda</taxon>
        <taxon>Chelicerata</taxon>
        <taxon>Arachnida</taxon>
        <taxon>Acari</taxon>
        <taxon>Parasitiformes</taxon>
        <taxon>Ixodida</taxon>
        <taxon>Ixodoidea</taxon>
        <taxon>Ixodidae</taxon>
        <taxon>Rhipicephalinae</taxon>
        <taxon>Dermacentor</taxon>
    </lineage>
</organism>
<proteinExistence type="predicted"/>
<evidence type="ECO:0000313" key="1">
    <source>
        <dbReference type="EMBL" id="KAH7946066.1"/>
    </source>
</evidence>
<dbReference type="EMBL" id="CM023475">
    <property type="protein sequence ID" value="KAH7946066.1"/>
    <property type="molecule type" value="Genomic_DNA"/>
</dbReference>
<reference evidence="1" key="1">
    <citation type="submission" date="2020-05" db="EMBL/GenBank/DDBJ databases">
        <title>Large-scale comparative analyses of tick genomes elucidate their genetic diversity and vector capacities.</title>
        <authorList>
            <person name="Jia N."/>
            <person name="Wang J."/>
            <person name="Shi W."/>
            <person name="Du L."/>
            <person name="Sun Y."/>
            <person name="Zhan W."/>
            <person name="Jiang J."/>
            <person name="Wang Q."/>
            <person name="Zhang B."/>
            <person name="Ji P."/>
            <person name="Sakyi L.B."/>
            <person name="Cui X."/>
            <person name="Yuan T."/>
            <person name="Jiang B."/>
            <person name="Yang W."/>
            <person name="Lam T.T.-Y."/>
            <person name="Chang Q."/>
            <person name="Ding S."/>
            <person name="Wang X."/>
            <person name="Zhu J."/>
            <person name="Ruan X."/>
            <person name="Zhao L."/>
            <person name="Wei J."/>
            <person name="Que T."/>
            <person name="Du C."/>
            <person name="Cheng J."/>
            <person name="Dai P."/>
            <person name="Han X."/>
            <person name="Huang E."/>
            <person name="Gao Y."/>
            <person name="Liu J."/>
            <person name="Shao H."/>
            <person name="Ye R."/>
            <person name="Li L."/>
            <person name="Wei W."/>
            <person name="Wang X."/>
            <person name="Wang C."/>
            <person name="Yang T."/>
            <person name="Huo Q."/>
            <person name="Li W."/>
            <person name="Guo W."/>
            <person name="Chen H."/>
            <person name="Zhou L."/>
            <person name="Ni X."/>
            <person name="Tian J."/>
            <person name="Zhou Y."/>
            <person name="Sheng Y."/>
            <person name="Liu T."/>
            <person name="Pan Y."/>
            <person name="Xia L."/>
            <person name="Li J."/>
            <person name="Zhao F."/>
            <person name="Cao W."/>
        </authorList>
    </citation>
    <scope>NUCLEOTIDE SEQUENCE</scope>
    <source>
        <strain evidence="1">Dsil-2018</strain>
    </source>
</reference>
<protein>
    <submittedName>
        <fullName evidence="1">Uncharacterized protein</fullName>
    </submittedName>
</protein>